<dbReference type="Gene3D" id="2.30.29.30">
    <property type="entry name" value="Pleckstrin-homology domain (PH domain)/Phosphotyrosine-binding domain (PTB)"/>
    <property type="match status" value="1"/>
</dbReference>
<dbReference type="GO" id="GO:0005886">
    <property type="term" value="C:plasma membrane"/>
    <property type="evidence" value="ECO:0007669"/>
    <property type="project" value="TreeGrafter"/>
</dbReference>
<dbReference type="InterPro" id="IPR001849">
    <property type="entry name" value="PH_domain"/>
</dbReference>
<dbReference type="SUPFAM" id="SSF50729">
    <property type="entry name" value="PH domain-like"/>
    <property type="match status" value="1"/>
</dbReference>
<dbReference type="PANTHER" id="PTHR10872">
    <property type="entry name" value="SH2B ADAPTER PROTEIN"/>
    <property type="match status" value="1"/>
</dbReference>
<evidence type="ECO:0000259" key="5">
    <source>
        <dbReference type="Pfam" id="PF00169"/>
    </source>
</evidence>
<dbReference type="InterPro" id="IPR030523">
    <property type="entry name" value="SH2B"/>
</dbReference>
<dbReference type="EMBL" id="JABWUV010000035">
    <property type="protein sequence ID" value="KAF6272170.1"/>
    <property type="molecule type" value="Genomic_DNA"/>
</dbReference>
<feature type="domain" description="PH" evidence="5">
    <location>
        <begin position="52"/>
        <end position="123"/>
    </location>
</feature>
<protein>
    <recommendedName>
        <fullName evidence="5">PH domain-containing protein</fullName>
    </recommendedName>
</protein>
<comment type="caution">
    <text evidence="6">The sequence shown here is derived from an EMBL/GenBank/DDBJ whole genome shotgun (WGS) entry which is preliminary data.</text>
</comment>
<dbReference type="Proteomes" id="UP000527355">
    <property type="component" value="Unassembled WGS sequence"/>
</dbReference>
<feature type="compositionally biased region" description="Low complexity" evidence="3">
    <location>
        <begin position="194"/>
        <end position="212"/>
    </location>
</feature>
<evidence type="ECO:0000256" key="4">
    <source>
        <dbReference type="SAM" id="SignalP"/>
    </source>
</evidence>
<accession>A0A7J7R7L3</accession>
<sequence length="239" mass="25528">MTCPLRAAGRAGLWLCWALLDHLRTWPAPSLPRSLPLLQPPPRSEGEGGGGSRLEFFVPPKASRPRLSIPCSAITDVRATTALEMPDRENTFVVKVEGSSEYILETADALHVKAWVSDIQECLSPGPCPATSPHPMTLPLAPGASFLTRENTDSLELPCLNHSESLPSQDLLLGPSESNDRLSQGAYGGLSDRPSASISPSSAISPLSTPSPRRGEGEGLSVNIKVVVVVVLNKMEKHK</sequence>
<reference evidence="6 7" key="1">
    <citation type="journal article" date="2020" name="Nature">
        <title>Six reference-quality genomes reveal evolution of bat adaptations.</title>
        <authorList>
            <person name="Jebb D."/>
            <person name="Huang Z."/>
            <person name="Pippel M."/>
            <person name="Hughes G.M."/>
            <person name="Lavrichenko K."/>
            <person name="Devanna P."/>
            <person name="Winkler S."/>
            <person name="Jermiin L.S."/>
            <person name="Skirmuntt E.C."/>
            <person name="Katzourakis A."/>
            <person name="Burkitt-Gray L."/>
            <person name="Ray D.A."/>
            <person name="Sullivan K.A.M."/>
            <person name="Roscito J.G."/>
            <person name="Kirilenko B.M."/>
            <person name="Davalos L.M."/>
            <person name="Corthals A.P."/>
            <person name="Power M.L."/>
            <person name="Jones G."/>
            <person name="Ransome R.D."/>
            <person name="Dechmann D.K.N."/>
            <person name="Locatelli A.G."/>
            <person name="Puechmaille S.J."/>
            <person name="Fedrigo O."/>
            <person name="Jarvis E.D."/>
            <person name="Hiller M."/>
            <person name="Vernes S.C."/>
            <person name="Myers E.W."/>
            <person name="Teeling E.C."/>
        </authorList>
    </citation>
    <scope>NUCLEOTIDE SEQUENCE [LARGE SCALE GENOMIC DNA]</scope>
    <source>
        <strain evidence="6">MMyoMyo1</strain>
        <tissue evidence="6">Flight muscle</tissue>
    </source>
</reference>
<evidence type="ECO:0000256" key="1">
    <source>
        <dbReference type="ARBA" id="ARBA00022553"/>
    </source>
</evidence>
<keyword evidence="4" id="KW-0732">Signal</keyword>
<dbReference type="Pfam" id="PF00169">
    <property type="entry name" value="PH"/>
    <property type="match status" value="1"/>
</dbReference>
<evidence type="ECO:0000313" key="6">
    <source>
        <dbReference type="EMBL" id="KAF6272170.1"/>
    </source>
</evidence>
<feature type="signal peptide" evidence="4">
    <location>
        <begin position="1"/>
        <end position="27"/>
    </location>
</feature>
<name>A0A7J7R7L3_MYOMY</name>
<organism evidence="6 7">
    <name type="scientific">Myotis myotis</name>
    <name type="common">Greater mouse-eared bat</name>
    <name type="synonym">Vespertilio myotis</name>
    <dbReference type="NCBI Taxonomy" id="51298"/>
    <lineage>
        <taxon>Eukaryota</taxon>
        <taxon>Metazoa</taxon>
        <taxon>Chordata</taxon>
        <taxon>Craniata</taxon>
        <taxon>Vertebrata</taxon>
        <taxon>Euteleostomi</taxon>
        <taxon>Mammalia</taxon>
        <taxon>Eutheria</taxon>
        <taxon>Laurasiatheria</taxon>
        <taxon>Chiroptera</taxon>
        <taxon>Yangochiroptera</taxon>
        <taxon>Vespertilionidae</taxon>
        <taxon>Myotis</taxon>
    </lineage>
</organism>
<dbReference type="AlphaFoldDB" id="A0A7J7R7L3"/>
<feature type="chain" id="PRO_5029665247" description="PH domain-containing protein" evidence="4">
    <location>
        <begin position="28"/>
        <end position="239"/>
    </location>
</feature>
<evidence type="ECO:0000313" key="7">
    <source>
        <dbReference type="Proteomes" id="UP000527355"/>
    </source>
</evidence>
<evidence type="ECO:0000256" key="2">
    <source>
        <dbReference type="ARBA" id="ARBA00022999"/>
    </source>
</evidence>
<feature type="region of interest" description="Disordered" evidence="3">
    <location>
        <begin position="166"/>
        <end position="218"/>
    </location>
</feature>
<proteinExistence type="predicted"/>
<dbReference type="GO" id="GO:0035556">
    <property type="term" value="P:intracellular signal transduction"/>
    <property type="evidence" value="ECO:0007669"/>
    <property type="project" value="TreeGrafter"/>
</dbReference>
<gene>
    <name evidence="6" type="ORF">mMyoMyo1_017389</name>
</gene>
<dbReference type="PANTHER" id="PTHR10872:SF3">
    <property type="entry name" value="SH2B ADAPTER PROTEIN 1"/>
    <property type="match status" value="1"/>
</dbReference>
<dbReference type="VEuPathDB" id="HostDB:GeneID_118652867"/>
<dbReference type="InterPro" id="IPR011993">
    <property type="entry name" value="PH-like_dom_sf"/>
</dbReference>
<keyword evidence="2" id="KW-0727">SH2 domain</keyword>
<feature type="region of interest" description="Disordered" evidence="3">
    <location>
        <begin position="34"/>
        <end position="53"/>
    </location>
</feature>
<keyword evidence="7" id="KW-1185">Reference proteome</keyword>
<keyword evidence="1" id="KW-0597">Phosphoprotein</keyword>
<evidence type="ECO:0000256" key="3">
    <source>
        <dbReference type="SAM" id="MobiDB-lite"/>
    </source>
</evidence>
<dbReference type="GO" id="GO:0005068">
    <property type="term" value="F:transmembrane receptor protein tyrosine kinase adaptor activity"/>
    <property type="evidence" value="ECO:0007669"/>
    <property type="project" value="TreeGrafter"/>
</dbReference>